<reference evidence="3 4" key="1">
    <citation type="submission" date="2017-11" db="EMBL/GenBank/DDBJ databases">
        <title>Draft genome sequence of Enterococcus plantarum TRW2 strain isolated from lettuce.</title>
        <authorList>
            <person name="Kim E.B."/>
            <person name="Marco M.L."/>
            <person name="Williams T.R."/>
            <person name="You I.H."/>
        </authorList>
    </citation>
    <scope>NUCLEOTIDE SEQUENCE [LARGE SCALE GENOMIC DNA]</scope>
    <source>
        <strain evidence="3 4">TRW2</strain>
    </source>
</reference>
<keyword evidence="1" id="KW-0472">Membrane</keyword>
<evidence type="ECO:0000313" key="3">
    <source>
        <dbReference type="EMBL" id="PZL72801.1"/>
    </source>
</evidence>
<protein>
    <recommendedName>
        <fullName evidence="2">Acyltransferase 3 domain-containing protein</fullName>
    </recommendedName>
</protein>
<feature type="transmembrane region" description="Helical" evidence="1">
    <location>
        <begin position="12"/>
        <end position="30"/>
    </location>
</feature>
<dbReference type="GO" id="GO:0016747">
    <property type="term" value="F:acyltransferase activity, transferring groups other than amino-acyl groups"/>
    <property type="evidence" value="ECO:0007669"/>
    <property type="project" value="InterPro"/>
</dbReference>
<evidence type="ECO:0000313" key="4">
    <source>
        <dbReference type="Proteomes" id="UP000249828"/>
    </source>
</evidence>
<keyword evidence="1" id="KW-0812">Transmembrane</keyword>
<keyword evidence="1" id="KW-1133">Transmembrane helix</keyword>
<evidence type="ECO:0000256" key="1">
    <source>
        <dbReference type="SAM" id="Phobius"/>
    </source>
</evidence>
<sequence length="359" mass="41109">MKRHLGIDLLRIVSMFMVVILHILGIGGILENVEYGSVNYVVFWGLETLCFVGVNCFALISGYLMIKAKWRLKKLIYLWFQVLFYSVFLSVGAELIIGAEPVVPINALFPVATKSYWFFTAYVGLFLFIPLLNKGIHQLTKAELRYGIGIIFLIGSISIFSSSDPFNLYKGYSMIWLIFMYVIGAYIKLHITIEELSVKKLMRSYLGVNALSILLIIMSTFNPIFNESKGENWFIDYVSPLILSSSICLFILFLKVETSNKVISKCVFSFSPFSFGVYLIHTHPIIFYFILKNYFVDLADTILIVSLMKVFAYGIFIYLVCTAIDFLRSTLFSFIKLDVLVSFIEKKIQSVIENRLKIN</sequence>
<feature type="domain" description="Acyltransferase 3" evidence="2">
    <location>
        <begin position="6"/>
        <end position="324"/>
    </location>
</feature>
<evidence type="ECO:0000259" key="2">
    <source>
        <dbReference type="Pfam" id="PF01757"/>
    </source>
</evidence>
<feature type="transmembrane region" description="Helical" evidence="1">
    <location>
        <begin position="174"/>
        <end position="193"/>
    </location>
</feature>
<feature type="transmembrane region" description="Helical" evidence="1">
    <location>
        <begin position="116"/>
        <end position="132"/>
    </location>
</feature>
<organism evidence="3 4">
    <name type="scientific">Enterococcus plantarum</name>
    <dbReference type="NCBI Taxonomy" id="1077675"/>
    <lineage>
        <taxon>Bacteria</taxon>
        <taxon>Bacillati</taxon>
        <taxon>Bacillota</taxon>
        <taxon>Bacilli</taxon>
        <taxon>Lactobacillales</taxon>
        <taxon>Enterococcaceae</taxon>
        <taxon>Enterococcus</taxon>
    </lineage>
</organism>
<dbReference type="InterPro" id="IPR002656">
    <property type="entry name" value="Acyl_transf_3_dom"/>
</dbReference>
<gene>
    <name evidence="3" type="ORF">CI088_09905</name>
</gene>
<dbReference type="Proteomes" id="UP000249828">
    <property type="component" value="Unassembled WGS sequence"/>
</dbReference>
<accession>A0A2W3YYS6</accession>
<feature type="transmembrane region" description="Helical" evidence="1">
    <location>
        <begin position="76"/>
        <end position="96"/>
    </location>
</feature>
<feature type="transmembrane region" description="Helical" evidence="1">
    <location>
        <begin position="266"/>
        <end position="290"/>
    </location>
</feature>
<feature type="transmembrane region" description="Helical" evidence="1">
    <location>
        <begin position="237"/>
        <end position="254"/>
    </location>
</feature>
<dbReference type="AlphaFoldDB" id="A0A2W3YYS6"/>
<feature type="transmembrane region" description="Helical" evidence="1">
    <location>
        <begin position="302"/>
        <end position="327"/>
    </location>
</feature>
<feature type="transmembrane region" description="Helical" evidence="1">
    <location>
        <begin position="144"/>
        <end position="162"/>
    </location>
</feature>
<keyword evidence="4" id="KW-1185">Reference proteome</keyword>
<dbReference type="RefSeq" id="WP_111248069.1">
    <property type="nucleotide sequence ID" value="NZ_PIEU01000076.1"/>
</dbReference>
<comment type="caution">
    <text evidence="3">The sequence shown here is derived from an EMBL/GenBank/DDBJ whole genome shotgun (WGS) entry which is preliminary data.</text>
</comment>
<dbReference type="Pfam" id="PF01757">
    <property type="entry name" value="Acyl_transf_3"/>
    <property type="match status" value="1"/>
</dbReference>
<feature type="transmembrane region" description="Helical" evidence="1">
    <location>
        <begin position="42"/>
        <end position="64"/>
    </location>
</feature>
<name>A0A2W3YYS6_9ENTE</name>
<feature type="transmembrane region" description="Helical" evidence="1">
    <location>
        <begin position="205"/>
        <end position="225"/>
    </location>
</feature>
<proteinExistence type="predicted"/>
<dbReference type="EMBL" id="PIEU01000076">
    <property type="protein sequence ID" value="PZL72801.1"/>
    <property type="molecule type" value="Genomic_DNA"/>
</dbReference>